<gene>
    <name evidence="2" type="ORF">B0H16DRAFT_1452114</name>
</gene>
<dbReference type="Proteomes" id="UP001215598">
    <property type="component" value="Unassembled WGS sequence"/>
</dbReference>
<organism evidence="2 3">
    <name type="scientific">Mycena metata</name>
    <dbReference type="NCBI Taxonomy" id="1033252"/>
    <lineage>
        <taxon>Eukaryota</taxon>
        <taxon>Fungi</taxon>
        <taxon>Dikarya</taxon>
        <taxon>Basidiomycota</taxon>
        <taxon>Agaricomycotina</taxon>
        <taxon>Agaricomycetes</taxon>
        <taxon>Agaricomycetidae</taxon>
        <taxon>Agaricales</taxon>
        <taxon>Marasmiineae</taxon>
        <taxon>Mycenaceae</taxon>
        <taxon>Mycena</taxon>
    </lineage>
</organism>
<accession>A0AAD7NQS9</accession>
<sequence length="230" mass="25260">MHVNEETVGSGRGRINKGWRRNPTGQVKMRRWQWDAADKQAERRAASETQSQSNWQGDPRAINVCSAKILRGAAESTGAKIAMARSIERTAVAIEKHLQSDMSVLGGPTKVLGAVETHCSAAGYIRNLTVACILLPVLGCHVPQIAVRRIVKNIGIVGDNEDNREYDPVRENVMQTTINPEESQADSTAFGRDTRVARDAQQIILQEKDLLVKHHLKAAGSTGEQNLHLV</sequence>
<evidence type="ECO:0000313" key="2">
    <source>
        <dbReference type="EMBL" id="KAJ7770692.1"/>
    </source>
</evidence>
<feature type="compositionally biased region" description="Basic and acidic residues" evidence="1">
    <location>
        <begin position="32"/>
        <end position="46"/>
    </location>
</feature>
<dbReference type="EMBL" id="JARKIB010000016">
    <property type="protein sequence ID" value="KAJ7770692.1"/>
    <property type="molecule type" value="Genomic_DNA"/>
</dbReference>
<feature type="region of interest" description="Disordered" evidence="1">
    <location>
        <begin position="1"/>
        <end position="58"/>
    </location>
</feature>
<comment type="caution">
    <text evidence="2">The sequence shown here is derived from an EMBL/GenBank/DDBJ whole genome shotgun (WGS) entry which is preliminary data.</text>
</comment>
<name>A0AAD7NQS9_9AGAR</name>
<evidence type="ECO:0000313" key="3">
    <source>
        <dbReference type="Proteomes" id="UP001215598"/>
    </source>
</evidence>
<reference evidence="2" key="1">
    <citation type="submission" date="2023-03" db="EMBL/GenBank/DDBJ databases">
        <title>Massive genome expansion in bonnet fungi (Mycena s.s.) driven by repeated elements and novel gene families across ecological guilds.</title>
        <authorList>
            <consortium name="Lawrence Berkeley National Laboratory"/>
            <person name="Harder C.B."/>
            <person name="Miyauchi S."/>
            <person name="Viragh M."/>
            <person name="Kuo A."/>
            <person name="Thoen E."/>
            <person name="Andreopoulos B."/>
            <person name="Lu D."/>
            <person name="Skrede I."/>
            <person name="Drula E."/>
            <person name="Henrissat B."/>
            <person name="Morin E."/>
            <person name="Kohler A."/>
            <person name="Barry K."/>
            <person name="LaButti K."/>
            <person name="Morin E."/>
            <person name="Salamov A."/>
            <person name="Lipzen A."/>
            <person name="Mereny Z."/>
            <person name="Hegedus B."/>
            <person name="Baldrian P."/>
            <person name="Stursova M."/>
            <person name="Weitz H."/>
            <person name="Taylor A."/>
            <person name="Grigoriev I.V."/>
            <person name="Nagy L.G."/>
            <person name="Martin F."/>
            <person name="Kauserud H."/>
        </authorList>
    </citation>
    <scope>NUCLEOTIDE SEQUENCE</scope>
    <source>
        <strain evidence="2">CBHHK182m</strain>
    </source>
</reference>
<evidence type="ECO:0000256" key="1">
    <source>
        <dbReference type="SAM" id="MobiDB-lite"/>
    </source>
</evidence>
<keyword evidence="3" id="KW-1185">Reference proteome</keyword>
<protein>
    <submittedName>
        <fullName evidence="2">Uncharacterized protein</fullName>
    </submittedName>
</protein>
<dbReference type="AlphaFoldDB" id="A0AAD7NQS9"/>
<proteinExistence type="predicted"/>
<feature type="compositionally biased region" description="Polar residues" evidence="1">
    <location>
        <begin position="47"/>
        <end position="56"/>
    </location>
</feature>